<sequence>MKDNVTPQTTGTKAITSTTTEFNPTVVLLGNTASSIFTTSVTQPFEFLKVGQQLNFGSKTFNMLHKVKYYFTGLSSMNISVIGRNLITFGVYNQVLKSLQNYRTLENSAKIPFFNNPENDVLIAGIAAIFTEGFWSVPFENIKTRMIENALLLSQREQQDTSSNNANNSNIHNERRTFHKKNLPKHIEIYEYYQKNPSIAFHKAVREIAQKNGIRGFFNASGLTIIRSMGNASLSFTFFNFLKNKYNQDNSEVISVALGLTSSSLIVGLTQPIDVVKTRMQSSQYAHHYYRNSVNCFYRMFIEEGYRSFYKGWCPRLFKIGIVNGGVGFGIYQYVENLVNLMNGEKKLKS</sequence>
<evidence type="ECO:0000256" key="10">
    <source>
        <dbReference type="RuleBase" id="RU000488"/>
    </source>
</evidence>
<evidence type="ECO:0000256" key="2">
    <source>
        <dbReference type="ARBA" id="ARBA00006375"/>
    </source>
</evidence>
<keyword evidence="3 10" id="KW-0813">Transport</keyword>
<evidence type="ECO:0000256" key="6">
    <source>
        <dbReference type="ARBA" id="ARBA00022989"/>
    </source>
</evidence>
<feature type="repeat" description="Solcar" evidence="9">
    <location>
        <begin position="250"/>
        <end position="338"/>
    </location>
</feature>
<organism evidence="11 12">
    <name type="scientific">Saccharomycodes ludwigii</name>
    <dbReference type="NCBI Taxonomy" id="36035"/>
    <lineage>
        <taxon>Eukaryota</taxon>
        <taxon>Fungi</taxon>
        <taxon>Dikarya</taxon>
        <taxon>Ascomycota</taxon>
        <taxon>Saccharomycotina</taxon>
        <taxon>Saccharomycetes</taxon>
        <taxon>Saccharomycodales</taxon>
        <taxon>Saccharomycodaceae</taxon>
        <taxon>Saccharomycodes</taxon>
    </lineage>
</organism>
<dbReference type="GO" id="GO:0006843">
    <property type="term" value="P:mitochondrial citrate transmembrane transport"/>
    <property type="evidence" value="ECO:0007669"/>
    <property type="project" value="TreeGrafter"/>
</dbReference>
<name>A0A376B5K5_9ASCO</name>
<dbReference type="PANTHER" id="PTHR45788">
    <property type="entry name" value="SUCCINATE/FUMARATE MITOCHONDRIAL TRANSPORTER-RELATED"/>
    <property type="match status" value="1"/>
</dbReference>
<evidence type="ECO:0000256" key="5">
    <source>
        <dbReference type="ARBA" id="ARBA00022737"/>
    </source>
</evidence>
<reference evidence="12" key="1">
    <citation type="submission" date="2018-06" db="EMBL/GenBank/DDBJ databases">
        <authorList>
            <person name="Guldener U."/>
        </authorList>
    </citation>
    <scope>NUCLEOTIDE SEQUENCE [LARGE SCALE GENOMIC DNA]</scope>
    <source>
        <strain evidence="12">UTAD17</strain>
    </source>
</reference>
<dbReference type="PROSITE" id="PS50920">
    <property type="entry name" value="SOLCAR"/>
    <property type="match status" value="2"/>
</dbReference>
<evidence type="ECO:0000256" key="8">
    <source>
        <dbReference type="ARBA" id="ARBA00023136"/>
    </source>
</evidence>
<dbReference type="EMBL" id="UFAJ01000136">
    <property type="protein sequence ID" value="SSD59410.1"/>
    <property type="molecule type" value="Genomic_DNA"/>
</dbReference>
<proteinExistence type="inferred from homology"/>
<keyword evidence="6" id="KW-1133">Transmembrane helix</keyword>
<keyword evidence="12" id="KW-1185">Reference proteome</keyword>
<feature type="repeat" description="Solcar" evidence="9">
    <location>
        <begin position="119"/>
        <end position="245"/>
    </location>
</feature>
<accession>A0A376B5K5</accession>
<dbReference type="GO" id="GO:0031966">
    <property type="term" value="C:mitochondrial membrane"/>
    <property type="evidence" value="ECO:0007669"/>
    <property type="project" value="UniProtKB-SubCell"/>
</dbReference>
<keyword evidence="8 9" id="KW-0472">Membrane</keyword>
<dbReference type="Gene3D" id="1.50.40.10">
    <property type="entry name" value="Mitochondrial carrier domain"/>
    <property type="match status" value="1"/>
</dbReference>
<dbReference type="InterPro" id="IPR018108">
    <property type="entry name" value="MCP_transmembrane"/>
</dbReference>
<evidence type="ECO:0000256" key="3">
    <source>
        <dbReference type="ARBA" id="ARBA00022448"/>
    </source>
</evidence>
<dbReference type="Pfam" id="PF00153">
    <property type="entry name" value="Mito_carr"/>
    <property type="match status" value="2"/>
</dbReference>
<evidence type="ECO:0000256" key="7">
    <source>
        <dbReference type="ARBA" id="ARBA00023128"/>
    </source>
</evidence>
<dbReference type="VEuPathDB" id="FungiDB:SCODWIG_01171"/>
<keyword evidence="4 9" id="KW-0812">Transmembrane</keyword>
<evidence type="ECO:0000256" key="9">
    <source>
        <dbReference type="PROSITE-ProRule" id="PRU00282"/>
    </source>
</evidence>
<evidence type="ECO:0000313" key="11">
    <source>
        <dbReference type="EMBL" id="SSD59410.1"/>
    </source>
</evidence>
<dbReference type="InterPro" id="IPR049563">
    <property type="entry name" value="TXTP-like"/>
</dbReference>
<dbReference type="InterPro" id="IPR023395">
    <property type="entry name" value="MCP_dom_sf"/>
</dbReference>
<evidence type="ECO:0000256" key="1">
    <source>
        <dbReference type="ARBA" id="ARBA00004225"/>
    </source>
</evidence>
<dbReference type="AlphaFoldDB" id="A0A376B5K5"/>
<comment type="similarity">
    <text evidence="2 10">Belongs to the mitochondrial carrier (TC 2.A.29) family.</text>
</comment>
<gene>
    <name evidence="11" type="ORF">SCODWIG_01171</name>
</gene>
<dbReference type="Proteomes" id="UP000262825">
    <property type="component" value="Unassembled WGS sequence"/>
</dbReference>
<evidence type="ECO:0000256" key="4">
    <source>
        <dbReference type="ARBA" id="ARBA00022692"/>
    </source>
</evidence>
<comment type="subcellular location">
    <subcellularLocation>
        <location evidence="1">Mitochondrion membrane</location>
        <topology evidence="1">Multi-pass membrane protein</topology>
    </subcellularLocation>
</comment>
<dbReference type="PANTHER" id="PTHR45788:SF5">
    <property type="entry name" value="AFR253WP"/>
    <property type="match status" value="1"/>
</dbReference>
<evidence type="ECO:0008006" key="13">
    <source>
        <dbReference type="Google" id="ProtNLM"/>
    </source>
</evidence>
<keyword evidence="7" id="KW-0496">Mitochondrion</keyword>
<protein>
    <recommendedName>
        <fullName evidence="13">Mitochondrial carrier protein</fullName>
    </recommendedName>
</protein>
<evidence type="ECO:0000313" key="12">
    <source>
        <dbReference type="Proteomes" id="UP000262825"/>
    </source>
</evidence>
<dbReference type="OrthoDB" id="44467at2759"/>
<dbReference type="GO" id="GO:0071913">
    <property type="term" value="F:citrate secondary active transmembrane transporter activity"/>
    <property type="evidence" value="ECO:0007669"/>
    <property type="project" value="TreeGrafter"/>
</dbReference>
<dbReference type="SUPFAM" id="SSF103506">
    <property type="entry name" value="Mitochondrial carrier"/>
    <property type="match status" value="1"/>
</dbReference>
<keyword evidence="5" id="KW-0677">Repeat</keyword>